<dbReference type="SUPFAM" id="SSF102198">
    <property type="entry name" value="Putative cyclase"/>
    <property type="match status" value="1"/>
</dbReference>
<dbReference type="EMBL" id="REFZ01000009">
    <property type="protein sequence ID" value="RQG99400.1"/>
    <property type="molecule type" value="Genomic_DNA"/>
</dbReference>
<dbReference type="GO" id="GO:0019441">
    <property type="term" value="P:L-tryptophan catabolic process to kynurenine"/>
    <property type="evidence" value="ECO:0007669"/>
    <property type="project" value="InterPro"/>
</dbReference>
<keyword evidence="2" id="KW-1185">Reference proteome</keyword>
<dbReference type="Pfam" id="PF04199">
    <property type="entry name" value="Cyclase"/>
    <property type="match status" value="1"/>
</dbReference>
<gene>
    <name evidence="1" type="ORF">EA472_14340</name>
</gene>
<protein>
    <submittedName>
        <fullName evidence="1">Cyclase family protein</fullName>
    </submittedName>
</protein>
<comment type="caution">
    <text evidence="1">The sequence shown here is derived from an EMBL/GenBank/DDBJ whole genome shotgun (WGS) entry which is preliminary data.</text>
</comment>
<dbReference type="PANTHER" id="PTHR31118">
    <property type="entry name" value="CYCLASE-LIKE PROTEIN 2"/>
    <property type="match status" value="1"/>
</dbReference>
<evidence type="ECO:0000313" key="1">
    <source>
        <dbReference type="EMBL" id="RQG99400.1"/>
    </source>
</evidence>
<dbReference type="InterPro" id="IPR007325">
    <property type="entry name" value="KFase/CYL"/>
</dbReference>
<reference evidence="1 2" key="1">
    <citation type="submission" date="2018-10" db="EMBL/GenBank/DDBJ databases">
        <title>Natrarchaeobius chitinivorans gen. nov., sp. nov., and Natrarchaeobius haloalkaliphilus sp. nov., alkaliphilic, chitin-utilizing haloarchaea from hypersaline alkaline lakes.</title>
        <authorList>
            <person name="Sorokin D.Y."/>
            <person name="Elcheninov A.G."/>
            <person name="Kostrikina N.A."/>
            <person name="Bale N.J."/>
            <person name="Sinninghe Damste J.S."/>
            <person name="Khijniak T.V."/>
            <person name="Kublanov I.V."/>
            <person name="Toshchakov S.V."/>
        </authorList>
    </citation>
    <scope>NUCLEOTIDE SEQUENCE [LARGE SCALE GENOMIC DNA]</scope>
    <source>
        <strain evidence="1 2">AArcht7</strain>
    </source>
</reference>
<dbReference type="InterPro" id="IPR037175">
    <property type="entry name" value="KFase_sf"/>
</dbReference>
<proteinExistence type="predicted"/>
<dbReference type="Gene3D" id="3.50.30.50">
    <property type="entry name" value="Putative cyclase"/>
    <property type="match status" value="1"/>
</dbReference>
<dbReference type="OrthoDB" id="9014at2157"/>
<organism evidence="1 2">
    <name type="scientific">Natrarchaeobius chitinivorans</name>
    <dbReference type="NCBI Taxonomy" id="1679083"/>
    <lineage>
        <taxon>Archaea</taxon>
        <taxon>Methanobacteriati</taxon>
        <taxon>Methanobacteriota</taxon>
        <taxon>Stenosarchaea group</taxon>
        <taxon>Halobacteria</taxon>
        <taxon>Halobacteriales</taxon>
        <taxon>Natrialbaceae</taxon>
        <taxon>Natrarchaeobius</taxon>
    </lineage>
</organism>
<dbReference type="Proteomes" id="UP000281431">
    <property type="component" value="Unassembled WGS sequence"/>
</dbReference>
<sequence length="235" mass="26399">MAEFVDLSQEIYSQHPVYFAHPDTVVWTDTTFEDSEYIFRTQAGIDEPTFTYESRTFQISEHGPSHVDSIRHFKPDGEPIDEMPLENFHTPGKAIDVSHCDPNGYVTVDDVRTALSETGQTLEEGDTLLLHTGHYDRTYPERSYNEQHTGLTEAATRWIIEAGVANFGVDQPSPDNPSGTYPCHTLCTEYEVPHMENLCNIDRVVGDDFTFIGFPLPLRGGTGSPIRAVAKLEDE</sequence>
<evidence type="ECO:0000313" key="2">
    <source>
        <dbReference type="Proteomes" id="UP000281431"/>
    </source>
</evidence>
<accession>A0A3N6MPB1</accession>
<dbReference type="GO" id="GO:0004061">
    <property type="term" value="F:arylformamidase activity"/>
    <property type="evidence" value="ECO:0007669"/>
    <property type="project" value="InterPro"/>
</dbReference>
<dbReference type="AlphaFoldDB" id="A0A3N6MPB1"/>
<name>A0A3N6MPB1_NATCH</name>
<dbReference type="PANTHER" id="PTHR31118:SF12">
    <property type="entry name" value="CYCLASE-LIKE PROTEIN 2"/>
    <property type="match status" value="1"/>
</dbReference>